<evidence type="ECO:0000313" key="1">
    <source>
        <dbReference type="EMBL" id="MBU9723318.1"/>
    </source>
</evidence>
<gene>
    <name evidence="1" type="ORF">KS407_18025</name>
</gene>
<reference evidence="1 2" key="1">
    <citation type="submission" date="2021-06" db="EMBL/GenBank/DDBJ databases">
        <title>Bacillus sp. RD4P76, an endophyte from a halophyte.</title>
        <authorList>
            <person name="Sun J.-Q."/>
        </authorList>
    </citation>
    <scope>NUCLEOTIDE SEQUENCE [LARGE SCALE GENOMIC DNA]</scope>
    <source>
        <strain evidence="1 2">JCM 17098</strain>
    </source>
</reference>
<name>A0ABS6JXV1_9BACI</name>
<accession>A0ABS6JXV1</accession>
<comment type="caution">
    <text evidence="1">The sequence shown here is derived from an EMBL/GenBank/DDBJ whole genome shotgun (WGS) entry which is preliminary data.</text>
</comment>
<dbReference type="RefSeq" id="WP_088074482.1">
    <property type="nucleotide sequence ID" value="NZ_JAHQCR010000075.1"/>
</dbReference>
<organism evidence="1 2">
    <name type="scientific">Evansella alkalicola</name>
    <dbReference type="NCBI Taxonomy" id="745819"/>
    <lineage>
        <taxon>Bacteria</taxon>
        <taxon>Bacillati</taxon>
        <taxon>Bacillota</taxon>
        <taxon>Bacilli</taxon>
        <taxon>Bacillales</taxon>
        <taxon>Bacillaceae</taxon>
        <taxon>Evansella</taxon>
    </lineage>
</organism>
<dbReference type="Proteomes" id="UP000790580">
    <property type="component" value="Unassembled WGS sequence"/>
</dbReference>
<evidence type="ECO:0000313" key="2">
    <source>
        <dbReference type="Proteomes" id="UP000790580"/>
    </source>
</evidence>
<proteinExistence type="predicted"/>
<sequence length="103" mass="11837">MRNIVLCLLLLLNVVVLELFHSKVEIAADISITQYDNHSYESGLLPFSNTDKTNKFNSEFFYYTPEYELTFTDYIESFVATVKINALLMTIKYGSTLISPLTH</sequence>
<keyword evidence="2" id="KW-1185">Reference proteome</keyword>
<dbReference type="EMBL" id="JAHQCR010000075">
    <property type="protein sequence ID" value="MBU9723318.1"/>
    <property type="molecule type" value="Genomic_DNA"/>
</dbReference>
<protein>
    <submittedName>
        <fullName evidence="1">Uncharacterized protein</fullName>
    </submittedName>
</protein>